<gene>
    <name evidence="8" type="ORF">Fcan01_07601</name>
</gene>
<keyword evidence="4" id="KW-0234">DNA repair</keyword>
<evidence type="ECO:0000259" key="7">
    <source>
        <dbReference type="Pfam" id="PF12706"/>
    </source>
</evidence>
<evidence type="ECO:0000256" key="4">
    <source>
        <dbReference type="ARBA" id="ARBA00023204"/>
    </source>
</evidence>
<feature type="domain" description="Metallo-beta-lactamase" evidence="7">
    <location>
        <begin position="403"/>
        <end position="528"/>
    </location>
</feature>
<dbReference type="GO" id="GO:0035312">
    <property type="term" value="F:5'-3' DNA exonuclease activity"/>
    <property type="evidence" value="ECO:0007669"/>
    <property type="project" value="TreeGrafter"/>
</dbReference>
<evidence type="ECO:0000256" key="2">
    <source>
        <dbReference type="ARBA" id="ARBA00010304"/>
    </source>
</evidence>
<name>A0A226EJD2_FOLCA</name>
<dbReference type="OrthoDB" id="262529at2759"/>
<proteinExistence type="inferred from homology"/>
<sequence>MPRPRNPTSATTKRKILKPVTKKYFEETCVILDSDDDFVTPNPSIKTRFSEKSYNRFQSSLAVPSPYPVNISGCRVIDTSDSEIEPDINGDSATHATNADLDSEFGREFRTTLGTTPQSFTFKLKEKAKDVQCPSTPSELIENESNNISFQTTHEIIIPQPIYLNNCKVSTTSSISSSHSWSGLMQRMQSNQKTIHNKLTDAVSKKSFKSSKLTNKTSAQVAKRSVIRKPAVLNFLSYTAQEASPHKKPKLESFNNYTMDEADTLESEPVLSSLETKRDEEITSSDLTTVTSKETTSVSIQHSHAKIPDIFLKPSERAAIFKNRKQERLFVQQDLCDALKELSIEPDTYDSVVMDSDDFEGNIVKLNQVETENPFGNKIKACPFYKKLPGTRFSVDAFNYGLIPGVEVYFLSHFHSDHYIGLSKKFCKTLVCSPPTATLVRMKFNVDQHCIRRLQINRPYVIDSVEVTLIHANHCPGSVMFVFRLLNGTTYFHTGDFRFTERMLDNKIFRGLKIDCLYLDTTYCDPQYNFPTQTEAITELITVVKRKLQCRPNTLIVCGSYVIGKERVYFSLAEAIGEKVFMNADKRRIIHALENPKFISYLSDREESASIHVHQMFSINPKFLLDYLNSRNGKYTQIIGVKPTGWQFSSSGDQSTVRSFYNDTVTIIGVPYSEHSSYSELEHFVRATRPTKVQPTVNVGNAAKRESMMCHINKWSRNENIH</sequence>
<comment type="caution">
    <text evidence="8">The sequence shown here is derived from an EMBL/GenBank/DDBJ whole genome shotgun (WGS) entry which is preliminary data.</text>
</comment>
<evidence type="ECO:0000256" key="3">
    <source>
        <dbReference type="ARBA" id="ARBA00022763"/>
    </source>
</evidence>
<dbReference type="Gene3D" id="3.60.15.10">
    <property type="entry name" value="Ribonuclease Z/Hydroxyacylglutathione hydrolase-like"/>
    <property type="match status" value="1"/>
</dbReference>
<feature type="domain" description="DNA repair metallo-beta-lactamase" evidence="6">
    <location>
        <begin position="600"/>
        <end position="701"/>
    </location>
</feature>
<dbReference type="Gene3D" id="3.40.50.12650">
    <property type="match status" value="1"/>
</dbReference>
<protein>
    <submittedName>
        <fullName evidence="8">DNA cross-link repair protein SNM1</fullName>
    </submittedName>
</protein>
<dbReference type="GO" id="GO:0003684">
    <property type="term" value="F:damaged DNA binding"/>
    <property type="evidence" value="ECO:0007669"/>
    <property type="project" value="TreeGrafter"/>
</dbReference>
<comment type="subcellular location">
    <subcellularLocation>
        <location evidence="1">Nucleus</location>
    </subcellularLocation>
</comment>
<dbReference type="InterPro" id="IPR036866">
    <property type="entry name" value="RibonucZ/Hydroxyglut_hydro"/>
</dbReference>
<evidence type="ECO:0000256" key="1">
    <source>
        <dbReference type="ARBA" id="ARBA00004123"/>
    </source>
</evidence>
<keyword evidence="5" id="KW-0539">Nucleus</keyword>
<dbReference type="InterPro" id="IPR001279">
    <property type="entry name" value="Metallo-B-lactamas"/>
</dbReference>
<dbReference type="GO" id="GO:0006303">
    <property type="term" value="P:double-strand break repair via nonhomologous end joining"/>
    <property type="evidence" value="ECO:0007669"/>
    <property type="project" value="TreeGrafter"/>
</dbReference>
<dbReference type="PANTHER" id="PTHR23240">
    <property type="entry name" value="DNA CROSS-LINK REPAIR PROTEIN PSO2/SNM1-RELATED"/>
    <property type="match status" value="1"/>
</dbReference>
<dbReference type="Pfam" id="PF07522">
    <property type="entry name" value="DRMBL"/>
    <property type="match status" value="1"/>
</dbReference>
<comment type="similarity">
    <text evidence="2">Belongs to the DNA repair metallo-beta-lactamase (DRMBL) family.</text>
</comment>
<dbReference type="EMBL" id="LNIX01000003">
    <property type="protein sequence ID" value="OXA57124.1"/>
    <property type="molecule type" value="Genomic_DNA"/>
</dbReference>
<evidence type="ECO:0000256" key="5">
    <source>
        <dbReference type="ARBA" id="ARBA00023242"/>
    </source>
</evidence>
<dbReference type="Proteomes" id="UP000198287">
    <property type="component" value="Unassembled WGS sequence"/>
</dbReference>
<keyword evidence="9" id="KW-1185">Reference proteome</keyword>
<evidence type="ECO:0000313" key="8">
    <source>
        <dbReference type="EMBL" id="OXA57124.1"/>
    </source>
</evidence>
<reference evidence="8 9" key="1">
    <citation type="submission" date="2015-12" db="EMBL/GenBank/DDBJ databases">
        <title>The genome of Folsomia candida.</title>
        <authorList>
            <person name="Faddeeva A."/>
            <person name="Derks M.F."/>
            <person name="Anvar Y."/>
            <person name="Smit S."/>
            <person name="Van Straalen N."/>
            <person name="Roelofs D."/>
        </authorList>
    </citation>
    <scope>NUCLEOTIDE SEQUENCE [LARGE SCALE GENOMIC DNA]</scope>
    <source>
        <strain evidence="8 9">VU population</strain>
        <tissue evidence="8">Whole body</tissue>
    </source>
</reference>
<evidence type="ECO:0000313" key="9">
    <source>
        <dbReference type="Proteomes" id="UP000198287"/>
    </source>
</evidence>
<dbReference type="GO" id="GO:0005634">
    <property type="term" value="C:nucleus"/>
    <property type="evidence" value="ECO:0007669"/>
    <property type="project" value="UniProtKB-SubCell"/>
</dbReference>
<keyword evidence="3" id="KW-0227">DNA damage</keyword>
<dbReference type="InterPro" id="IPR011084">
    <property type="entry name" value="DRMBL"/>
</dbReference>
<dbReference type="STRING" id="158441.A0A226EJD2"/>
<evidence type="ECO:0000259" key="6">
    <source>
        <dbReference type="Pfam" id="PF07522"/>
    </source>
</evidence>
<organism evidence="8 9">
    <name type="scientific">Folsomia candida</name>
    <name type="common">Springtail</name>
    <dbReference type="NCBI Taxonomy" id="158441"/>
    <lineage>
        <taxon>Eukaryota</taxon>
        <taxon>Metazoa</taxon>
        <taxon>Ecdysozoa</taxon>
        <taxon>Arthropoda</taxon>
        <taxon>Hexapoda</taxon>
        <taxon>Collembola</taxon>
        <taxon>Entomobryomorpha</taxon>
        <taxon>Isotomoidea</taxon>
        <taxon>Isotomidae</taxon>
        <taxon>Proisotominae</taxon>
        <taxon>Folsomia</taxon>
    </lineage>
</organism>
<accession>A0A226EJD2</accession>
<dbReference type="AlphaFoldDB" id="A0A226EJD2"/>
<dbReference type="PANTHER" id="PTHR23240:SF6">
    <property type="entry name" value="DNA CROSS-LINK REPAIR 1A PROTEIN"/>
    <property type="match status" value="1"/>
</dbReference>
<dbReference type="SUPFAM" id="SSF56281">
    <property type="entry name" value="Metallo-hydrolase/oxidoreductase"/>
    <property type="match status" value="1"/>
</dbReference>
<dbReference type="Pfam" id="PF12706">
    <property type="entry name" value="Lactamase_B_2"/>
    <property type="match status" value="1"/>
</dbReference>
<dbReference type="CDD" id="cd16273">
    <property type="entry name" value="SNM1A-1C-like_MBL-fold"/>
    <property type="match status" value="1"/>
</dbReference>
<dbReference type="GO" id="GO:0036297">
    <property type="term" value="P:interstrand cross-link repair"/>
    <property type="evidence" value="ECO:0007669"/>
    <property type="project" value="TreeGrafter"/>
</dbReference>
<dbReference type="FunFam" id="3.40.50.12650:FF:000001">
    <property type="entry name" value="DNA cross-link repair 1A"/>
    <property type="match status" value="1"/>
</dbReference>